<evidence type="ECO:0000313" key="3">
    <source>
        <dbReference type="Proteomes" id="UP001056386"/>
    </source>
</evidence>
<dbReference type="RefSeq" id="WP_252836688.1">
    <property type="nucleotide sequence ID" value="NZ_CP099587.1"/>
</dbReference>
<organism evidence="2 3">
    <name type="scientific">Burkholderia glumae</name>
    <name type="common">Pseudomonas glumae</name>
    <dbReference type="NCBI Taxonomy" id="337"/>
    <lineage>
        <taxon>Bacteria</taxon>
        <taxon>Pseudomonadati</taxon>
        <taxon>Pseudomonadota</taxon>
        <taxon>Betaproteobacteria</taxon>
        <taxon>Burkholderiales</taxon>
        <taxon>Burkholderiaceae</taxon>
        <taxon>Burkholderia</taxon>
    </lineage>
</organism>
<accession>A0ABY5BDZ4</accession>
<reference evidence="2" key="1">
    <citation type="submission" date="2022-06" db="EMBL/GenBank/DDBJ databases">
        <title>Draft genome sequence of Burkholderia glumae strain GR20004 isolated from rice panicle showing bacterial panicle blight.</title>
        <authorList>
            <person name="Choi S.Y."/>
            <person name="Lee Y.H."/>
        </authorList>
    </citation>
    <scope>NUCLEOTIDE SEQUENCE</scope>
    <source>
        <strain evidence="2">GR20004</strain>
    </source>
</reference>
<dbReference type="EMBL" id="CP099587">
    <property type="protein sequence ID" value="USS44619.1"/>
    <property type="molecule type" value="Genomic_DNA"/>
</dbReference>
<sequence>MEKVKLHIHTPFTLRHDDGTLEQFSVGERDIPVAVAEHWYVKHHTRAPGDAPKPAAAPVDGADLAAARAALDAQAAQLSAARDEISAEAGRLAAQRVELEAMERDLAARADGLDMREAAIDVREQTLAVREQEHAAQKPPADTGTQRGGKRA</sequence>
<evidence type="ECO:0000256" key="1">
    <source>
        <dbReference type="SAM" id="MobiDB-lite"/>
    </source>
</evidence>
<proteinExistence type="predicted"/>
<evidence type="ECO:0000313" key="2">
    <source>
        <dbReference type="EMBL" id="USS44619.1"/>
    </source>
</evidence>
<gene>
    <name evidence="2" type="ORF">NFI99_23615</name>
</gene>
<keyword evidence="3" id="KW-1185">Reference proteome</keyword>
<feature type="compositionally biased region" description="Basic and acidic residues" evidence="1">
    <location>
        <begin position="127"/>
        <end position="136"/>
    </location>
</feature>
<feature type="region of interest" description="Disordered" evidence="1">
    <location>
        <begin position="127"/>
        <end position="152"/>
    </location>
</feature>
<dbReference type="Proteomes" id="UP001056386">
    <property type="component" value="Chromosome 1"/>
</dbReference>
<protein>
    <recommendedName>
        <fullName evidence="4">Bacteriophage protein</fullName>
    </recommendedName>
</protein>
<name>A0ABY5BDZ4_BURGL</name>
<evidence type="ECO:0008006" key="4">
    <source>
        <dbReference type="Google" id="ProtNLM"/>
    </source>
</evidence>